<dbReference type="AlphaFoldDB" id="A0A1R3TAT0"/>
<sequence>MKTMDTKIVFGTIMMLALFTTTYAQTLDKAKLGIPSSNVTIGCRITYLKYAITEFTDSQKENTGKKSCRLFTFILNDYFCCLLSMAR</sequence>
<reference evidence="1 2" key="1">
    <citation type="submission" date="2016-08" db="EMBL/GenBank/DDBJ databases">
        <authorList>
            <person name="Seilhamer J.J."/>
        </authorList>
    </citation>
    <scope>NUCLEOTIDE SEQUENCE [LARGE SCALE GENOMIC DNA]</scope>
    <source>
        <strain evidence="1">M3/6</strain>
    </source>
</reference>
<protein>
    <submittedName>
        <fullName evidence="1">Putative membrane protein</fullName>
    </submittedName>
</protein>
<evidence type="ECO:0000313" key="2">
    <source>
        <dbReference type="Proteomes" id="UP000187464"/>
    </source>
</evidence>
<dbReference type="STRING" id="1642647.PSM36_2260"/>
<dbReference type="KEGG" id="psac:PSM36_2260"/>
<dbReference type="EMBL" id="LT605205">
    <property type="protein sequence ID" value="SCD21065.1"/>
    <property type="molecule type" value="Genomic_DNA"/>
</dbReference>
<name>A0A1R3TAT0_9BACT</name>
<gene>
    <name evidence="1" type="ORF">PSM36_2260</name>
</gene>
<keyword evidence="2" id="KW-1185">Reference proteome</keyword>
<proteinExistence type="predicted"/>
<accession>A0A1R3TAT0</accession>
<dbReference type="Proteomes" id="UP000187464">
    <property type="component" value="Chromosome I"/>
</dbReference>
<organism evidence="1 2">
    <name type="scientific">Proteiniphilum saccharofermentans</name>
    <dbReference type="NCBI Taxonomy" id="1642647"/>
    <lineage>
        <taxon>Bacteria</taxon>
        <taxon>Pseudomonadati</taxon>
        <taxon>Bacteroidota</taxon>
        <taxon>Bacteroidia</taxon>
        <taxon>Bacteroidales</taxon>
        <taxon>Dysgonomonadaceae</taxon>
        <taxon>Proteiniphilum</taxon>
    </lineage>
</organism>
<evidence type="ECO:0000313" key="1">
    <source>
        <dbReference type="EMBL" id="SCD21065.1"/>
    </source>
</evidence>